<feature type="transmembrane region" description="Helical" evidence="11">
    <location>
        <begin position="750"/>
        <end position="769"/>
    </location>
</feature>
<feature type="transmembrane region" description="Helical" evidence="11">
    <location>
        <begin position="256"/>
        <end position="276"/>
    </location>
</feature>
<dbReference type="GO" id="GO:0004168">
    <property type="term" value="F:dolichol kinase activity"/>
    <property type="evidence" value="ECO:0007669"/>
    <property type="project" value="UniProtKB-EC"/>
</dbReference>
<keyword evidence="7" id="KW-0256">Endoplasmic reticulum</keyword>
<evidence type="ECO:0000256" key="9">
    <source>
        <dbReference type="ARBA" id="ARBA00023136"/>
    </source>
</evidence>
<evidence type="ECO:0000256" key="11">
    <source>
        <dbReference type="SAM" id="Phobius"/>
    </source>
</evidence>
<reference evidence="13" key="1">
    <citation type="submission" date="2016-02" db="EMBL/GenBank/DDBJ databases">
        <title>Draft genome sequence of Microdochium bolleyi, a fungal endophyte of beachgrass.</title>
        <authorList>
            <consortium name="DOE Joint Genome Institute"/>
            <person name="David A.S."/>
            <person name="May G."/>
            <person name="Haridas S."/>
            <person name="Lim J."/>
            <person name="Wang M."/>
            <person name="Labutti K."/>
            <person name="Lipzen A."/>
            <person name="Barry K."/>
            <person name="Grigoriev I.V."/>
        </authorList>
    </citation>
    <scope>NUCLEOTIDE SEQUENCE [LARGE SCALE GENOMIC DNA]</scope>
    <source>
        <strain evidence="13">J235TASD1</strain>
    </source>
</reference>
<feature type="transmembrane region" description="Helical" evidence="11">
    <location>
        <begin position="193"/>
        <end position="213"/>
    </location>
</feature>
<comment type="similarity">
    <text evidence="2">Belongs to the polyprenol kinase family.</text>
</comment>
<feature type="transmembrane region" description="Helical" evidence="11">
    <location>
        <begin position="654"/>
        <end position="676"/>
    </location>
</feature>
<organism evidence="12 13">
    <name type="scientific">Microdochium bolleyi</name>
    <dbReference type="NCBI Taxonomy" id="196109"/>
    <lineage>
        <taxon>Eukaryota</taxon>
        <taxon>Fungi</taxon>
        <taxon>Dikarya</taxon>
        <taxon>Ascomycota</taxon>
        <taxon>Pezizomycotina</taxon>
        <taxon>Sordariomycetes</taxon>
        <taxon>Xylariomycetidae</taxon>
        <taxon>Xylariales</taxon>
        <taxon>Microdochiaceae</taxon>
        <taxon>Microdochium</taxon>
    </lineage>
</organism>
<feature type="transmembrane region" description="Helical" evidence="11">
    <location>
        <begin position="552"/>
        <end position="573"/>
    </location>
</feature>
<dbReference type="EMBL" id="KQ964248">
    <property type="protein sequence ID" value="KXJ92622.1"/>
    <property type="molecule type" value="Genomic_DNA"/>
</dbReference>
<evidence type="ECO:0000256" key="10">
    <source>
        <dbReference type="SAM" id="MobiDB-lite"/>
    </source>
</evidence>
<keyword evidence="9 11" id="KW-0472">Membrane</keyword>
<feature type="transmembrane region" description="Helical" evidence="11">
    <location>
        <begin position="375"/>
        <end position="399"/>
    </location>
</feature>
<protein>
    <recommendedName>
        <fullName evidence="3">dolichol kinase</fullName>
        <ecNumber evidence="3">2.7.1.108</ecNumber>
    </recommendedName>
</protein>
<keyword evidence="6" id="KW-0418">Kinase</keyword>
<gene>
    <name evidence="12" type="ORF">Micbo1qcDRAFT_194028</name>
</gene>
<accession>A0A136J651</accession>
<evidence type="ECO:0000256" key="3">
    <source>
        <dbReference type="ARBA" id="ARBA00012132"/>
    </source>
</evidence>
<dbReference type="InterPro" id="IPR032974">
    <property type="entry name" value="Polypren_kinase"/>
</dbReference>
<evidence type="ECO:0000256" key="2">
    <source>
        <dbReference type="ARBA" id="ARBA00010794"/>
    </source>
</evidence>
<feature type="transmembrane region" description="Helical" evidence="11">
    <location>
        <begin position="829"/>
        <end position="847"/>
    </location>
</feature>
<evidence type="ECO:0000256" key="1">
    <source>
        <dbReference type="ARBA" id="ARBA00004477"/>
    </source>
</evidence>
<dbReference type="Proteomes" id="UP000070501">
    <property type="component" value="Unassembled WGS sequence"/>
</dbReference>
<dbReference type="InParanoid" id="A0A136J651"/>
<evidence type="ECO:0000256" key="5">
    <source>
        <dbReference type="ARBA" id="ARBA00022692"/>
    </source>
</evidence>
<dbReference type="PANTHER" id="PTHR13205:SF15">
    <property type="entry name" value="DOLICHOL KINASE"/>
    <property type="match status" value="1"/>
</dbReference>
<dbReference type="PANTHER" id="PTHR13205">
    <property type="entry name" value="TRANSMEMBRANE PROTEIN 15-RELATED"/>
    <property type="match status" value="1"/>
</dbReference>
<keyword evidence="5 11" id="KW-0812">Transmembrane</keyword>
<dbReference type="OrthoDB" id="377083at2759"/>
<feature type="region of interest" description="Disordered" evidence="10">
    <location>
        <begin position="1"/>
        <end position="118"/>
    </location>
</feature>
<evidence type="ECO:0000313" key="12">
    <source>
        <dbReference type="EMBL" id="KXJ92622.1"/>
    </source>
</evidence>
<proteinExistence type="inferred from homology"/>
<comment type="subcellular location">
    <subcellularLocation>
        <location evidence="1">Endoplasmic reticulum membrane</location>
        <topology evidence="1">Multi-pass membrane protein</topology>
    </subcellularLocation>
</comment>
<evidence type="ECO:0000256" key="6">
    <source>
        <dbReference type="ARBA" id="ARBA00022777"/>
    </source>
</evidence>
<evidence type="ECO:0000313" key="13">
    <source>
        <dbReference type="Proteomes" id="UP000070501"/>
    </source>
</evidence>
<sequence length="916" mass="99810">MPELLNLSAAGPVPDSASQADSDQLRLLSRSPHPYHRYNSELLEPSQAFTAPKSRPAALRSRTSYPYDSTDVSPSSASGTEADDEHFLKGLPAPKRHHKGVRGLNEVSSGTSSPAPSPAIIKDDVQKFTFSSRKRSSTNQALKAITEDPRRRKEIARRLLEVAILGCLGLAVQSNPDVRQVLRTWKRELYTGLGVYIIVILLYPFRLVAWAHLHRRPSTALPVTIPISFDPAPALYPPIITLLVASIVAIDNAAIIPPNIVLAIASLPAILIPSAASDGSPNPVHWVLSCIPLAMAAQNTNLEPGALCVAGGKGDRPCVTIEAATLLYPLHHSLCLVLHALTTTSLLTAELQLLSVALIDLQLMSASPQMLIMKAMLWVGGLDLLLACSHVVRWGVALARVPKWRFRRVVMPSKSKSSFLSAVVPWRRVRHDLFHNSMDSSSCSSCEAVHGEHDDSDAPTPLFRVATIHTDGAARAAETRYNFPPERVSDDGRARKTQVSFTPQRRHTLPGRPHVPPKSQTHTPSGRRKRSASSSVRAFFSLTQGQATARKWIYAAYLYICIVFALFVPYPYIGAMEVVKGEALNGREAIGWALGYMFGEIDWLRWQVVSNNLQRWICLPPRLYRDGTTISTAVGWAERIRHDYLGEATTRLALSGYCVVVIAIGLWVVFTLSPFYEVDTRRKVFHFMMVAMFLPSIYVDPAFVAMALSIILGLFLLLDLLRASQLPPLSKPLASFLAPYVDGRDLRGPVVISHIFLLIGCAIPLWLSLGSLPRTGSGYWAGWEVPTREVSMVAGVVCVGLGDAAASLIGRRYGHRKWFWGGGKSLEGSLAFTVAVFLGLNAAYVWLRVGGWTITPSSSSFAAARTIVQVPAVPAVLAKTGMCAATASLTEAVLTGGNDNVIVPVILWICVKSTGI</sequence>
<dbReference type="EC" id="2.7.1.108" evidence="3"/>
<name>A0A136J651_9PEZI</name>
<dbReference type="AlphaFoldDB" id="A0A136J651"/>
<dbReference type="GO" id="GO:0005789">
    <property type="term" value="C:endoplasmic reticulum membrane"/>
    <property type="evidence" value="ECO:0007669"/>
    <property type="project" value="UniProtKB-SubCell"/>
</dbReference>
<dbReference type="GO" id="GO:0043048">
    <property type="term" value="P:dolichyl monophosphate biosynthetic process"/>
    <property type="evidence" value="ECO:0007669"/>
    <property type="project" value="TreeGrafter"/>
</dbReference>
<evidence type="ECO:0000256" key="4">
    <source>
        <dbReference type="ARBA" id="ARBA00022679"/>
    </source>
</evidence>
<feature type="region of interest" description="Disordered" evidence="10">
    <location>
        <begin position="479"/>
        <end position="532"/>
    </location>
</feature>
<keyword evidence="4" id="KW-0808">Transferase</keyword>
<feature type="transmembrane region" description="Helical" evidence="11">
    <location>
        <begin position="697"/>
        <end position="718"/>
    </location>
</feature>
<keyword evidence="8 11" id="KW-1133">Transmembrane helix</keyword>
<feature type="transmembrane region" description="Helical" evidence="11">
    <location>
        <begin position="790"/>
        <end position="809"/>
    </location>
</feature>
<evidence type="ECO:0000256" key="7">
    <source>
        <dbReference type="ARBA" id="ARBA00022824"/>
    </source>
</evidence>
<feature type="transmembrane region" description="Helical" evidence="11">
    <location>
        <begin position="234"/>
        <end position="250"/>
    </location>
</feature>
<dbReference type="STRING" id="196109.A0A136J651"/>
<keyword evidence="13" id="KW-1185">Reference proteome</keyword>
<feature type="compositionally biased region" description="Polar residues" evidence="10">
    <location>
        <begin position="61"/>
        <end position="79"/>
    </location>
</feature>
<evidence type="ECO:0000256" key="8">
    <source>
        <dbReference type="ARBA" id="ARBA00022989"/>
    </source>
</evidence>